<dbReference type="Proteomes" id="UP000886858">
    <property type="component" value="Unassembled WGS sequence"/>
</dbReference>
<reference evidence="2" key="2">
    <citation type="submission" date="2021-04" db="EMBL/GenBank/DDBJ databases">
        <authorList>
            <person name="Gilroy R."/>
        </authorList>
    </citation>
    <scope>NUCLEOTIDE SEQUENCE</scope>
    <source>
        <strain evidence="2">CHK179-7159</strain>
    </source>
</reference>
<dbReference type="InterPro" id="IPR002575">
    <property type="entry name" value="Aminoglycoside_PTrfase"/>
</dbReference>
<evidence type="ECO:0000313" key="2">
    <source>
        <dbReference type="EMBL" id="HJA92068.1"/>
    </source>
</evidence>
<name>A0A9D2KYZ8_9FIRM</name>
<sequence>MEERFLLKIYDTDTEVGKQGLKRLPVWLQVLERLGKTGLQDRICRPIRTVEGSLFYVRGRIAGALFSYILGDAVGYGRPYTEEELRQLSALVKELHMIPGEGFADICPSETYELSFCDRLEQLLLRETGQLPEAFRKEAEGERELLLGRVEALRREAEWMKKENLPFVLCHTDIHGGNLIRDPQGKLWLIDWENVMLAPKEADLFSFCEEGYADCFCKNANERALHYYLLRRDLEDVQEFLDSVRAGEYDLLGQEEVLSHVRRIVRHIRGKNKITENKDIY</sequence>
<dbReference type="InterPro" id="IPR011009">
    <property type="entry name" value="Kinase-like_dom_sf"/>
</dbReference>
<evidence type="ECO:0000259" key="1">
    <source>
        <dbReference type="Pfam" id="PF01636"/>
    </source>
</evidence>
<dbReference type="Gene3D" id="1.20.58.840">
    <property type="match status" value="1"/>
</dbReference>
<feature type="domain" description="Aminoglycoside phosphotransferase" evidence="1">
    <location>
        <begin position="27"/>
        <end position="229"/>
    </location>
</feature>
<dbReference type="SUPFAM" id="SSF56112">
    <property type="entry name" value="Protein kinase-like (PK-like)"/>
    <property type="match status" value="1"/>
</dbReference>
<proteinExistence type="predicted"/>
<organism evidence="2 3">
    <name type="scientific">Candidatus Eisenbergiella merdipullorum</name>
    <dbReference type="NCBI Taxonomy" id="2838553"/>
    <lineage>
        <taxon>Bacteria</taxon>
        <taxon>Bacillati</taxon>
        <taxon>Bacillota</taxon>
        <taxon>Clostridia</taxon>
        <taxon>Lachnospirales</taxon>
        <taxon>Lachnospiraceae</taxon>
        <taxon>Eisenbergiella</taxon>
    </lineage>
</organism>
<comment type="caution">
    <text evidence="2">The sequence shown here is derived from an EMBL/GenBank/DDBJ whole genome shotgun (WGS) entry which is preliminary data.</text>
</comment>
<reference evidence="2" key="1">
    <citation type="journal article" date="2021" name="PeerJ">
        <title>Extensive microbial diversity within the chicken gut microbiome revealed by metagenomics and culture.</title>
        <authorList>
            <person name="Gilroy R."/>
            <person name="Ravi A."/>
            <person name="Getino M."/>
            <person name="Pursley I."/>
            <person name="Horton D.L."/>
            <person name="Alikhan N.F."/>
            <person name="Baker D."/>
            <person name="Gharbi K."/>
            <person name="Hall N."/>
            <person name="Watson M."/>
            <person name="Adriaenssens E.M."/>
            <person name="Foster-Nyarko E."/>
            <person name="Jarju S."/>
            <person name="Secka A."/>
            <person name="Antonio M."/>
            <person name="Oren A."/>
            <person name="Chaudhuri R.R."/>
            <person name="La Ragione R."/>
            <person name="Hildebrand F."/>
            <person name="Pallen M.J."/>
        </authorList>
    </citation>
    <scope>NUCLEOTIDE SEQUENCE</scope>
    <source>
        <strain evidence="2">CHK179-7159</strain>
    </source>
</reference>
<accession>A0A9D2KYZ8</accession>
<dbReference type="AlphaFoldDB" id="A0A9D2KYZ8"/>
<protein>
    <submittedName>
        <fullName evidence="2">Aminoglycoside phosphotransferase family protein</fullName>
    </submittedName>
</protein>
<dbReference type="Gene3D" id="1.10.510.10">
    <property type="entry name" value="Transferase(Phosphotransferase) domain 1"/>
    <property type="match status" value="1"/>
</dbReference>
<evidence type="ECO:0000313" key="3">
    <source>
        <dbReference type="Proteomes" id="UP000886858"/>
    </source>
</evidence>
<gene>
    <name evidence="2" type="ORF">H9717_02930</name>
</gene>
<dbReference type="Pfam" id="PF01636">
    <property type="entry name" value="APH"/>
    <property type="match status" value="1"/>
</dbReference>
<dbReference type="EMBL" id="DWYY01000035">
    <property type="protein sequence ID" value="HJA92068.1"/>
    <property type="molecule type" value="Genomic_DNA"/>
</dbReference>